<feature type="transmembrane region" description="Helical" evidence="1">
    <location>
        <begin position="163"/>
        <end position="184"/>
    </location>
</feature>
<dbReference type="AlphaFoldDB" id="A0A841GGL5"/>
<proteinExistence type="predicted"/>
<dbReference type="EMBL" id="JACHEX010000003">
    <property type="protein sequence ID" value="MBB6062816.1"/>
    <property type="molecule type" value="Genomic_DNA"/>
</dbReference>
<feature type="transmembrane region" description="Helical" evidence="1">
    <location>
        <begin position="50"/>
        <end position="70"/>
    </location>
</feature>
<feature type="transmembrane region" description="Helical" evidence="1">
    <location>
        <begin position="25"/>
        <end position="44"/>
    </location>
</feature>
<keyword evidence="3" id="KW-1185">Reference proteome</keyword>
<evidence type="ECO:0000313" key="3">
    <source>
        <dbReference type="Proteomes" id="UP000555828"/>
    </source>
</evidence>
<comment type="caution">
    <text evidence="2">The sequence shown here is derived from an EMBL/GenBank/DDBJ whole genome shotgun (WGS) entry which is preliminary data.</text>
</comment>
<protein>
    <submittedName>
        <fullName evidence="2">Uncharacterized protein</fullName>
    </submittedName>
</protein>
<feature type="transmembrane region" description="Helical" evidence="1">
    <location>
        <begin position="436"/>
        <end position="452"/>
    </location>
</feature>
<gene>
    <name evidence="2" type="ORF">HNP65_001268</name>
</gene>
<feature type="transmembrane region" description="Helical" evidence="1">
    <location>
        <begin position="5"/>
        <end position="20"/>
    </location>
</feature>
<evidence type="ECO:0000313" key="2">
    <source>
        <dbReference type="EMBL" id="MBB6062816.1"/>
    </source>
</evidence>
<sequence>MELTIYAYALIPIFMILFFLRPRVLIYFLIISLTLQITSLINIWENSIQIYKFLILLIALRFILYMVSGGTLKFKNAYLKEIFIYGMLFILFSFSWSIIAPNLFDNYPVYHPSSRALEVGISFLHFSVYNIIFNIFIILYFFTLIYISIFTWTKKEYKLIKKIIFISLLLVIVTSFSQILSPIFGTLDITKYFWTIVVRKFKYVSIGGFLPIPRIQGTFVEPSNLAPFLTGFYSFYLYNSLRKNNFIDIFLTLVIFIFIILSASTTAYISLMIMTFLVVMNLSSIKLSTYNMKLNKKNFFSLSIGIFVVFFSFIIVVYFIIGFQNFLTLINLYFLNKPESGSFKIRIASDLHALEIFAKTFGLGVGLGSNRSSSFLPYLLSQLGIIGTILFGIFITKILIFCYRSLRGTEYFSYFFFIPAALVAQLVAYPDITNPTLWQFIYLSFLVSLIVGDI</sequence>
<feature type="transmembrane region" description="Helical" evidence="1">
    <location>
        <begin position="124"/>
        <end position="151"/>
    </location>
</feature>
<dbReference type="Proteomes" id="UP000555828">
    <property type="component" value="Unassembled WGS sequence"/>
</dbReference>
<evidence type="ECO:0000256" key="1">
    <source>
        <dbReference type="SAM" id="Phobius"/>
    </source>
</evidence>
<feature type="transmembrane region" description="Helical" evidence="1">
    <location>
        <begin position="411"/>
        <end position="430"/>
    </location>
</feature>
<feature type="transmembrane region" description="Helical" evidence="1">
    <location>
        <begin position="375"/>
        <end position="399"/>
    </location>
</feature>
<feature type="transmembrane region" description="Helical" evidence="1">
    <location>
        <begin position="82"/>
        <end position="104"/>
    </location>
</feature>
<reference evidence="2 3" key="1">
    <citation type="submission" date="2020-08" db="EMBL/GenBank/DDBJ databases">
        <title>Genomic Encyclopedia of Type Strains, Phase IV (KMG-IV): sequencing the most valuable type-strain genomes for metagenomic binning, comparative biology and taxonomic classification.</title>
        <authorList>
            <person name="Goeker M."/>
        </authorList>
    </citation>
    <scope>NUCLEOTIDE SEQUENCE [LARGE SCALE GENOMIC DNA]</scope>
    <source>
        <strain evidence="2 3">DSM 13481</strain>
    </source>
</reference>
<feature type="transmembrane region" description="Helical" evidence="1">
    <location>
        <begin position="249"/>
        <end position="279"/>
    </location>
</feature>
<accession>A0A841GGL5</accession>
<keyword evidence="1" id="KW-0472">Membrane</keyword>
<keyword evidence="1" id="KW-0812">Transmembrane</keyword>
<feature type="transmembrane region" description="Helical" evidence="1">
    <location>
        <begin position="299"/>
        <end position="321"/>
    </location>
</feature>
<name>A0A841GGL5_9BACT</name>
<keyword evidence="1" id="KW-1133">Transmembrane helix</keyword>
<organism evidence="2 3">
    <name type="scientific">Thermosipho japonicus</name>
    <dbReference type="NCBI Taxonomy" id="90323"/>
    <lineage>
        <taxon>Bacteria</taxon>
        <taxon>Thermotogati</taxon>
        <taxon>Thermotogota</taxon>
        <taxon>Thermotogae</taxon>
        <taxon>Thermotogales</taxon>
        <taxon>Fervidobacteriaceae</taxon>
        <taxon>Thermosipho</taxon>
    </lineage>
</organism>